<evidence type="ECO:0000256" key="3">
    <source>
        <dbReference type="ARBA" id="ARBA00014701"/>
    </source>
</evidence>
<dbReference type="Pfam" id="PF00480">
    <property type="entry name" value="ROK"/>
    <property type="match status" value="1"/>
</dbReference>
<dbReference type="Proteomes" id="UP000452141">
    <property type="component" value="Unassembled WGS sequence"/>
</dbReference>
<proteinExistence type="inferred from homology"/>
<dbReference type="NCBIfam" id="TIGR00744">
    <property type="entry name" value="ROK_glcA_fam"/>
    <property type="match status" value="1"/>
</dbReference>
<evidence type="ECO:0000256" key="7">
    <source>
        <dbReference type="ARBA" id="ARBA00022840"/>
    </source>
</evidence>
<protein>
    <recommendedName>
        <fullName evidence="3">Glucokinase</fullName>
        <ecNumber evidence="2">2.7.1.2</ecNumber>
    </recommendedName>
    <alternativeName>
        <fullName evidence="8">Glucose kinase</fullName>
    </alternativeName>
</protein>
<keyword evidence="4 9" id="KW-0808">Transferase</keyword>
<evidence type="ECO:0000256" key="5">
    <source>
        <dbReference type="ARBA" id="ARBA00022741"/>
    </source>
</evidence>
<evidence type="ECO:0000256" key="6">
    <source>
        <dbReference type="ARBA" id="ARBA00022777"/>
    </source>
</evidence>
<dbReference type="InterPro" id="IPR049874">
    <property type="entry name" value="ROK_cs"/>
</dbReference>
<accession>A0A844FN96</accession>
<dbReference type="GO" id="GO:0004340">
    <property type="term" value="F:glucokinase activity"/>
    <property type="evidence" value="ECO:0007669"/>
    <property type="project" value="UniProtKB-EC"/>
</dbReference>
<comment type="caution">
    <text evidence="9">The sequence shown here is derived from an EMBL/GenBank/DDBJ whole genome shotgun (WGS) entry which is preliminary data.</text>
</comment>
<dbReference type="InterPro" id="IPR004654">
    <property type="entry name" value="ROK_glcA"/>
</dbReference>
<sequence length="312" mass="32354">MKKYAFGVDIGGTTVKIGLFETSGKLAQKWEIPTRKEANGTKILPDIADSLAAKIDELGIGKEDVAGIGIDVPGPILDDEIVNRCVNLGWGVFNVAERVRTLTGISEVKVANDANAAALGEMWQGGGENHQNVVMVTLGTGVGGGIISDGKIIAGAFGAAGEIGHLLVNKEETQLCGCGKKGHLEQYASATGIARRAKEVLTSSNEPSALRDIQDPDAKAVFDCAKDGDKLALEIVDFVGETLGTALASVSCVFDPEVYVIGGGVSKAGQILIDTVQKHFVAAAFHASEGAEFALAKLGNDAGMYGAVKMVL</sequence>
<dbReference type="AlphaFoldDB" id="A0A844FN96"/>
<evidence type="ECO:0000313" key="10">
    <source>
        <dbReference type="Proteomes" id="UP000452141"/>
    </source>
</evidence>
<dbReference type="InterPro" id="IPR043129">
    <property type="entry name" value="ATPase_NBD"/>
</dbReference>
<name>A0A844FN96_9LACO</name>
<dbReference type="SUPFAM" id="SSF53067">
    <property type="entry name" value="Actin-like ATPase domain"/>
    <property type="match status" value="1"/>
</dbReference>
<dbReference type="GO" id="GO:0005524">
    <property type="term" value="F:ATP binding"/>
    <property type="evidence" value="ECO:0007669"/>
    <property type="project" value="UniProtKB-KW"/>
</dbReference>
<evidence type="ECO:0000256" key="1">
    <source>
        <dbReference type="ARBA" id="ARBA00006479"/>
    </source>
</evidence>
<dbReference type="PANTHER" id="PTHR18964:SF149">
    <property type="entry name" value="BIFUNCTIONAL UDP-N-ACETYLGLUCOSAMINE 2-EPIMERASE_N-ACETYLMANNOSAMINE KINASE"/>
    <property type="match status" value="1"/>
</dbReference>
<evidence type="ECO:0000256" key="2">
    <source>
        <dbReference type="ARBA" id="ARBA00012323"/>
    </source>
</evidence>
<keyword evidence="5" id="KW-0547">Nucleotide-binding</keyword>
<dbReference type="PANTHER" id="PTHR18964">
    <property type="entry name" value="ROK (REPRESSOR, ORF, KINASE) FAMILY"/>
    <property type="match status" value="1"/>
</dbReference>
<organism evidence="9 10">
    <name type="scientific">Lactobacillus equicursoris</name>
    <dbReference type="NCBI Taxonomy" id="420645"/>
    <lineage>
        <taxon>Bacteria</taxon>
        <taxon>Bacillati</taxon>
        <taxon>Bacillota</taxon>
        <taxon>Bacilli</taxon>
        <taxon>Lactobacillales</taxon>
        <taxon>Lactobacillaceae</taxon>
        <taxon>Lactobacillus</taxon>
    </lineage>
</organism>
<comment type="similarity">
    <text evidence="1">Belongs to the ROK (NagC/XylR) family.</text>
</comment>
<dbReference type="RefSeq" id="WP_009557747.1">
    <property type="nucleotide sequence ID" value="NZ_JAQYAR010000135.1"/>
</dbReference>
<dbReference type="InterPro" id="IPR000600">
    <property type="entry name" value="ROK"/>
</dbReference>
<dbReference type="EC" id="2.7.1.2" evidence="2"/>
<evidence type="ECO:0000256" key="4">
    <source>
        <dbReference type="ARBA" id="ARBA00022679"/>
    </source>
</evidence>
<keyword evidence="7" id="KW-0067">ATP-binding</keyword>
<dbReference type="GO" id="GO:0006096">
    <property type="term" value="P:glycolytic process"/>
    <property type="evidence" value="ECO:0007669"/>
    <property type="project" value="InterPro"/>
</dbReference>
<evidence type="ECO:0000313" key="9">
    <source>
        <dbReference type="EMBL" id="MST80081.1"/>
    </source>
</evidence>
<reference evidence="9 10" key="1">
    <citation type="submission" date="2019-08" db="EMBL/GenBank/DDBJ databases">
        <title>In-depth cultivation of the pig gut microbiome towards novel bacterial diversity and tailored functional studies.</title>
        <authorList>
            <person name="Wylensek D."/>
            <person name="Hitch T.C.A."/>
            <person name="Clavel T."/>
        </authorList>
    </citation>
    <scope>NUCLEOTIDE SEQUENCE [LARGE SCALE GENOMIC DNA]</scope>
    <source>
        <strain evidence="9 10">WCA-470BD-2E</strain>
    </source>
</reference>
<evidence type="ECO:0000256" key="8">
    <source>
        <dbReference type="ARBA" id="ARBA00032386"/>
    </source>
</evidence>
<dbReference type="PROSITE" id="PS01125">
    <property type="entry name" value="ROK"/>
    <property type="match status" value="1"/>
</dbReference>
<gene>
    <name evidence="9" type="ORF">FYJ61_06355</name>
</gene>
<dbReference type="GO" id="GO:0005737">
    <property type="term" value="C:cytoplasm"/>
    <property type="evidence" value="ECO:0007669"/>
    <property type="project" value="InterPro"/>
</dbReference>
<dbReference type="EMBL" id="VUMW01000016">
    <property type="protein sequence ID" value="MST80081.1"/>
    <property type="molecule type" value="Genomic_DNA"/>
</dbReference>
<keyword evidence="6 9" id="KW-0418">Kinase</keyword>
<dbReference type="Gene3D" id="3.30.420.40">
    <property type="match status" value="2"/>
</dbReference>